<dbReference type="KEGG" id="nvr:FEJ81_21905"/>
<dbReference type="InterPro" id="IPR057326">
    <property type="entry name" value="KR_dom"/>
</dbReference>
<dbReference type="GO" id="GO:0016616">
    <property type="term" value="F:oxidoreductase activity, acting on the CH-OH group of donors, NAD or NADP as acceptor"/>
    <property type="evidence" value="ECO:0007669"/>
    <property type="project" value="TreeGrafter"/>
</dbReference>
<proteinExistence type="inferred from homology"/>
<accession>A0A4P8WMW1</accession>
<dbReference type="InterPro" id="IPR036291">
    <property type="entry name" value="NAD(P)-bd_dom_sf"/>
</dbReference>
<name>A0A4P8WMW1_9EURY</name>
<dbReference type="RefSeq" id="WP_138247329.1">
    <property type="nucleotide sequence ID" value="NZ_CP040332.1"/>
</dbReference>
<dbReference type="PRINTS" id="PR00081">
    <property type="entry name" value="GDHRDH"/>
</dbReference>
<evidence type="ECO:0000256" key="2">
    <source>
        <dbReference type="ARBA" id="ARBA00023002"/>
    </source>
</evidence>
<dbReference type="AlphaFoldDB" id="A0A4P8WMW1"/>
<organism evidence="4 5">
    <name type="scientific">Natrinema versiforme</name>
    <dbReference type="NCBI Taxonomy" id="88724"/>
    <lineage>
        <taxon>Archaea</taxon>
        <taxon>Methanobacteriati</taxon>
        <taxon>Methanobacteriota</taxon>
        <taxon>Stenosarchaea group</taxon>
        <taxon>Halobacteria</taxon>
        <taxon>Halobacteriales</taxon>
        <taxon>Natrialbaceae</taxon>
        <taxon>Natrinema</taxon>
    </lineage>
</organism>
<dbReference type="InterPro" id="IPR002347">
    <property type="entry name" value="SDR_fam"/>
</dbReference>
<evidence type="ECO:0000313" key="5">
    <source>
        <dbReference type="Proteomes" id="UP000302218"/>
    </source>
</evidence>
<dbReference type="FunFam" id="3.40.50.720:FF:000084">
    <property type="entry name" value="Short-chain dehydrogenase reductase"/>
    <property type="match status" value="1"/>
</dbReference>
<dbReference type="GeneID" id="40267987"/>
<dbReference type="PRINTS" id="PR00080">
    <property type="entry name" value="SDRFAMILY"/>
</dbReference>
<dbReference type="EMBL" id="CP040332">
    <property type="protein sequence ID" value="QCS44939.1"/>
    <property type="molecule type" value="Genomic_DNA"/>
</dbReference>
<dbReference type="Pfam" id="PF13561">
    <property type="entry name" value="adh_short_C2"/>
    <property type="match status" value="1"/>
</dbReference>
<dbReference type="CDD" id="cd05233">
    <property type="entry name" value="SDR_c"/>
    <property type="match status" value="1"/>
</dbReference>
<dbReference type="Proteomes" id="UP000302218">
    <property type="component" value="Plasmid pNVE414"/>
</dbReference>
<dbReference type="SMART" id="SM00822">
    <property type="entry name" value="PKS_KR"/>
    <property type="match status" value="1"/>
</dbReference>
<evidence type="ECO:0000259" key="3">
    <source>
        <dbReference type="SMART" id="SM00822"/>
    </source>
</evidence>
<keyword evidence="2" id="KW-0560">Oxidoreductase</keyword>
<feature type="domain" description="Ketoreductase" evidence="3">
    <location>
        <begin position="8"/>
        <end position="183"/>
    </location>
</feature>
<evidence type="ECO:0000256" key="1">
    <source>
        <dbReference type="ARBA" id="ARBA00006484"/>
    </source>
</evidence>
<dbReference type="SUPFAM" id="SSF51735">
    <property type="entry name" value="NAD(P)-binding Rossmann-fold domains"/>
    <property type="match status" value="1"/>
</dbReference>
<sequence length="247" mass="25416">MSEDLHDKTTLVVGASHGIGKKIAEEYAERGSNVAALARSVGDLEALVESLPTDCVAVECDVRDDASVADAVTTAVDALGPIDVAVNSAGTIARSRLHEADEADLTRVVDVNLLGALRVSKHVLPSLMETEGTLIHVSSEAGSVGVPELPTYCASKGGLDAAVQQLAVDYGPDGVSVVGIAPGTTKTSMNEAVRERDPSWVEERAAGIPSGRLGMPEDISGLAAYLAADRSDYLTGEVVHIDGGSTA</sequence>
<gene>
    <name evidence="4" type="ORF">FEJ81_21905</name>
</gene>
<keyword evidence="4" id="KW-0614">Plasmid</keyword>
<geneLocation type="plasmid" evidence="5">
    <name>pnve414</name>
</geneLocation>
<evidence type="ECO:0000313" key="4">
    <source>
        <dbReference type="EMBL" id="QCS44939.1"/>
    </source>
</evidence>
<dbReference type="OrthoDB" id="24596at2157"/>
<reference evidence="5" key="1">
    <citation type="submission" date="2019-05" db="EMBL/GenBank/DDBJ databases">
        <title>Genome sequence and methylation pattern of the halophilic Archaeon Natrinema versiforme BOL5-4.</title>
        <authorList>
            <person name="DasSarma P."/>
            <person name="Anton B.P."/>
            <person name="DasSarma S.L."/>
            <person name="Martinez F.L."/>
            <person name="Guzman D."/>
            <person name="Roberts R.J."/>
            <person name="DasSarma S."/>
        </authorList>
    </citation>
    <scope>NUCLEOTIDE SEQUENCE [LARGE SCALE GENOMIC DNA]</scope>
    <source>
        <strain evidence="5">BOL5-4</strain>
        <plasmid evidence="5">pnve414</plasmid>
    </source>
</reference>
<dbReference type="PANTHER" id="PTHR42760:SF133">
    <property type="entry name" value="3-OXOACYL-[ACYL-CARRIER-PROTEIN] REDUCTASE"/>
    <property type="match status" value="1"/>
</dbReference>
<protein>
    <submittedName>
        <fullName evidence="4">SDR family oxidoreductase</fullName>
    </submittedName>
</protein>
<dbReference type="PANTHER" id="PTHR42760">
    <property type="entry name" value="SHORT-CHAIN DEHYDROGENASES/REDUCTASES FAMILY MEMBER"/>
    <property type="match status" value="1"/>
</dbReference>
<comment type="similarity">
    <text evidence="1">Belongs to the short-chain dehydrogenases/reductases (SDR) family.</text>
</comment>
<dbReference type="Gene3D" id="3.40.50.720">
    <property type="entry name" value="NAD(P)-binding Rossmann-like Domain"/>
    <property type="match status" value="1"/>
</dbReference>